<accession>A0A3M7Q358</accession>
<name>A0A3M7Q358_BRAPC</name>
<feature type="compositionally biased region" description="Basic and acidic residues" evidence="1">
    <location>
        <begin position="283"/>
        <end position="300"/>
    </location>
</feature>
<feature type="compositionally biased region" description="Polar residues" evidence="1">
    <location>
        <begin position="45"/>
        <end position="54"/>
    </location>
</feature>
<organism evidence="2 3">
    <name type="scientific">Brachionus plicatilis</name>
    <name type="common">Marine rotifer</name>
    <name type="synonym">Brachionus muelleri</name>
    <dbReference type="NCBI Taxonomy" id="10195"/>
    <lineage>
        <taxon>Eukaryota</taxon>
        <taxon>Metazoa</taxon>
        <taxon>Spiralia</taxon>
        <taxon>Gnathifera</taxon>
        <taxon>Rotifera</taxon>
        <taxon>Eurotatoria</taxon>
        <taxon>Monogononta</taxon>
        <taxon>Pseudotrocha</taxon>
        <taxon>Ploima</taxon>
        <taxon>Brachionidae</taxon>
        <taxon>Brachionus</taxon>
    </lineage>
</organism>
<reference evidence="2 3" key="1">
    <citation type="journal article" date="2018" name="Sci. Rep.">
        <title>Genomic signatures of local adaptation to the degree of environmental predictability in rotifers.</title>
        <authorList>
            <person name="Franch-Gras L."/>
            <person name="Hahn C."/>
            <person name="Garcia-Roger E.M."/>
            <person name="Carmona M.J."/>
            <person name="Serra M."/>
            <person name="Gomez A."/>
        </authorList>
    </citation>
    <scope>NUCLEOTIDE SEQUENCE [LARGE SCALE GENOMIC DNA]</scope>
    <source>
        <strain evidence="2">HYR1</strain>
    </source>
</reference>
<dbReference type="OrthoDB" id="10202211at2759"/>
<feature type="compositionally biased region" description="Polar residues" evidence="1">
    <location>
        <begin position="312"/>
        <end position="327"/>
    </location>
</feature>
<evidence type="ECO:0000313" key="3">
    <source>
        <dbReference type="Proteomes" id="UP000276133"/>
    </source>
</evidence>
<feature type="region of interest" description="Disordered" evidence="1">
    <location>
        <begin position="187"/>
        <end position="209"/>
    </location>
</feature>
<proteinExistence type="predicted"/>
<feature type="region of interest" description="Disordered" evidence="1">
    <location>
        <begin position="226"/>
        <end position="256"/>
    </location>
</feature>
<feature type="region of interest" description="Disordered" evidence="1">
    <location>
        <begin position="283"/>
        <end position="327"/>
    </location>
</feature>
<dbReference type="AlphaFoldDB" id="A0A3M7Q358"/>
<sequence length="327" mass="37888">MIATSNAEQKTSSNEEVNPSIVDERAKTENLSENNESYSSEKTLDTSISNTSPNTLETISTIENNFKTTKNNPHFYDQSMNGYQPNYGYGFCPPQFYGFDNPQMNNFGYQFVNPYYDYQQQMMFYPNYPTYFPTDFPPNWNSYAPKNFYQDNQRKYRNNSNNNNNNNNNQKMNQNADANGYQQRRYKKPFNRRGENQKPEEEKPKIVDYDLMKNEQVYVDAFPALEPNSSEKTSQQSAKQDENNSTDEAIGVNKENELKRVNSGGWAGKKWSEIVNGNQVYPEYHEANGSKQKDNGESSLEKQMNGLKIYSDSDSNKMSCWSQPIKC</sequence>
<feature type="region of interest" description="Disordered" evidence="1">
    <location>
        <begin position="1"/>
        <end position="54"/>
    </location>
</feature>
<evidence type="ECO:0000313" key="2">
    <source>
        <dbReference type="EMBL" id="RNA05880.1"/>
    </source>
</evidence>
<feature type="compositionally biased region" description="Low complexity" evidence="1">
    <location>
        <begin position="158"/>
        <end position="175"/>
    </location>
</feature>
<feature type="compositionally biased region" description="Low complexity" evidence="1">
    <location>
        <begin position="31"/>
        <end position="41"/>
    </location>
</feature>
<dbReference type="EMBL" id="REGN01007563">
    <property type="protein sequence ID" value="RNA05880.1"/>
    <property type="molecule type" value="Genomic_DNA"/>
</dbReference>
<gene>
    <name evidence="2" type="ORF">BpHYR1_038087</name>
</gene>
<feature type="compositionally biased region" description="Polar residues" evidence="1">
    <location>
        <begin position="227"/>
        <end position="238"/>
    </location>
</feature>
<protein>
    <submittedName>
        <fullName evidence="2">Uncharacterized protein</fullName>
    </submittedName>
</protein>
<comment type="caution">
    <text evidence="2">The sequence shown here is derived from an EMBL/GenBank/DDBJ whole genome shotgun (WGS) entry which is preliminary data.</text>
</comment>
<keyword evidence="3" id="KW-1185">Reference proteome</keyword>
<dbReference type="Proteomes" id="UP000276133">
    <property type="component" value="Unassembled WGS sequence"/>
</dbReference>
<feature type="region of interest" description="Disordered" evidence="1">
    <location>
        <begin position="153"/>
        <end position="175"/>
    </location>
</feature>
<evidence type="ECO:0000256" key="1">
    <source>
        <dbReference type="SAM" id="MobiDB-lite"/>
    </source>
</evidence>
<feature type="compositionally biased region" description="Polar residues" evidence="1">
    <location>
        <begin position="1"/>
        <end position="17"/>
    </location>
</feature>
<feature type="compositionally biased region" description="Basic and acidic residues" evidence="1">
    <location>
        <begin position="192"/>
        <end position="209"/>
    </location>
</feature>